<name>A0ABS1BL04_9SPHI</name>
<gene>
    <name evidence="1" type="ORF">I5M32_11370</name>
</gene>
<comment type="caution">
    <text evidence="1">The sequence shown here is derived from an EMBL/GenBank/DDBJ whole genome shotgun (WGS) entry which is preliminary data.</text>
</comment>
<protein>
    <recommendedName>
        <fullName evidence="3">DUF4878 domain-containing protein</fullName>
    </recommendedName>
</protein>
<sequence>MKKLLPFVIVLFLFACAKKETPIEKSISEYVKTNFKDPASYERISIEVLDTVTVAKKIKVYESKGISHEQFDNEPKDKFLYYTVSHKYRANNSFGAKEVYSDIVSMDKDFKITGSHSVDK</sequence>
<dbReference type="Proteomes" id="UP000660024">
    <property type="component" value="Unassembled WGS sequence"/>
</dbReference>
<reference evidence="1 2" key="1">
    <citation type="submission" date="2020-12" db="EMBL/GenBank/DDBJ databases">
        <title>Bacterial novel species Pedobacter sp. SD-b isolated from soil.</title>
        <authorList>
            <person name="Jung H.-Y."/>
        </authorList>
    </citation>
    <scope>NUCLEOTIDE SEQUENCE [LARGE SCALE GENOMIC DNA]</scope>
    <source>
        <strain evidence="1 2">SD-b</strain>
    </source>
</reference>
<proteinExistence type="predicted"/>
<dbReference type="EMBL" id="JAEHFY010000014">
    <property type="protein sequence ID" value="MBK0383557.1"/>
    <property type="molecule type" value="Genomic_DNA"/>
</dbReference>
<keyword evidence="2" id="KW-1185">Reference proteome</keyword>
<dbReference type="RefSeq" id="WP_200586367.1">
    <property type="nucleotide sequence ID" value="NZ_JAEHFY010000014.1"/>
</dbReference>
<dbReference type="PROSITE" id="PS51257">
    <property type="entry name" value="PROKAR_LIPOPROTEIN"/>
    <property type="match status" value="1"/>
</dbReference>
<evidence type="ECO:0000313" key="2">
    <source>
        <dbReference type="Proteomes" id="UP000660024"/>
    </source>
</evidence>
<organism evidence="1 2">
    <name type="scientific">Pedobacter segetis</name>
    <dbReference type="NCBI Taxonomy" id="2793069"/>
    <lineage>
        <taxon>Bacteria</taxon>
        <taxon>Pseudomonadati</taxon>
        <taxon>Bacteroidota</taxon>
        <taxon>Sphingobacteriia</taxon>
        <taxon>Sphingobacteriales</taxon>
        <taxon>Sphingobacteriaceae</taxon>
        <taxon>Pedobacter</taxon>
    </lineage>
</organism>
<evidence type="ECO:0000313" key="1">
    <source>
        <dbReference type="EMBL" id="MBK0383557.1"/>
    </source>
</evidence>
<evidence type="ECO:0008006" key="3">
    <source>
        <dbReference type="Google" id="ProtNLM"/>
    </source>
</evidence>
<accession>A0ABS1BL04</accession>